<dbReference type="OMA" id="CVKWSRQ"/>
<dbReference type="VEuPathDB" id="TriTrypDB:C3747_54g239"/>
<dbReference type="VEuPathDB" id="TriTrypDB:C4B63_163g33"/>
<accession>A0A2V2WZU7</accession>
<feature type="domain" description="Thioredoxin" evidence="1">
    <location>
        <begin position="43"/>
        <end position="141"/>
    </location>
</feature>
<evidence type="ECO:0000259" key="1">
    <source>
        <dbReference type="Pfam" id="PF00085"/>
    </source>
</evidence>
<organism evidence="2 3">
    <name type="scientific">Trypanosoma cruzi</name>
    <dbReference type="NCBI Taxonomy" id="5693"/>
    <lineage>
        <taxon>Eukaryota</taxon>
        <taxon>Discoba</taxon>
        <taxon>Euglenozoa</taxon>
        <taxon>Kinetoplastea</taxon>
        <taxon>Metakinetoplastina</taxon>
        <taxon>Trypanosomatida</taxon>
        <taxon>Trypanosomatidae</taxon>
        <taxon>Trypanosoma</taxon>
        <taxon>Schizotrypanum</taxon>
    </lineage>
</organism>
<dbReference type="Gene3D" id="3.40.30.10">
    <property type="entry name" value="Glutaredoxin"/>
    <property type="match status" value="1"/>
</dbReference>
<comment type="caution">
    <text evidence="2">The sequence shown here is derived from an EMBL/GenBank/DDBJ whole genome shotgun (WGS) entry which is preliminary data.</text>
</comment>
<dbReference type="GO" id="GO:0003756">
    <property type="term" value="F:protein disulfide isomerase activity"/>
    <property type="evidence" value="ECO:0007669"/>
    <property type="project" value="TreeGrafter"/>
</dbReference>
<evidence type="ECO:0000313" key="3">
    <source>
        <dbReference type="Proteomes" id="UP000246078"/>
    </source>
</evidence>
<dbReference type="SMR" id="A0A2V2WZU7"/>
<dbReference type="SUPFAM" id="SSF52833">
    <property type="entry name" value="Thioredoxin-like"/>
    <property type="match status" value="1"/>
</dbReference>
<dbReference type="InterPro" id="IPR013766">
    <property type="entry name" value="Thioredoxin_domain"/>
</dbReference>
<proteinExistence type="predicted"/>
<dbReference type="InterPro" id="IPR051063">
    <property type="entry name" value="PDI"/>
</dbReference>
<dbReference type="EMBL" id="PRFC01000054">
    <property type="protein sequence ID" value="PWV12024.1"/>
    <property type="molecule type" value="Genomic_DNA"/>
</dbReference>
<dbReference type="VEuPathDB" id="TriTrypDB:BCY84_16385"/>
<dbReference type="VEuPathDB" id="TriTrypDB:TcCL_NonESM05559"/>
<dbReference type="GO" id="GO:0006457">
    <property type="term" value="P:protein folding"/>
    <property type="evidence" value="ECO:0007669"/>
    <property type="project" value="TreeGrafter"/>
</dbReference>
<dbReference type="VEuPathDB" id="TriTrypDB:TcYC6_0045440"/>
<sequence length="153" mass="17952">MRLTVPLVVVFLLVYLSYFHVHFFAGVAYASNVANDGERPSRVVELTDETFDSIVMDPEKDVFVLYYVPWSRHSVAAMRLWDDLSMSQSQKRNYLTFVAARIDGEKYPDVIERMRVSGFPTMRYYTRIDKQEPFEYSGQRYLSLVDSFVFQNT</sequence>
<name>A0A2V2WZU7_TRYCR</name>
<dbReference type="PANTHER" id="PTHR45672">
    <property type="entry name" value="PROTEIN DISULFIDE-ISOMERASE C17H9.14C-RELATED"/>
    <property type="match status" value="1"/>
</dbReference>
<gene>
    <name evidence="2" type="ORF">C3747_54g239</name>
</gene>
<dbReference type="Pfam" id="PF00085">
    <property type="entry name" value="Thioredoxin"/>
    <property type="match status" value="1"/>
</dbReference>
<protein>
    <recommendedName>
        <fullName evidence="1">Thioredoxin domain-containing protein</fullName>
    </recommendedName>
</protein>
<dbReference type="VEuPathDB" id="TriTrypDB:TcG_06626"/>
<dbReference type="OrthoDB" id="427280at2759"/>
<dbReference type="VEuPathDB" id="TriTrypDB:TcCLB.508173.160"/>
<dbReference type="GO" id="GO:0005783">
    <property type="term" value="C:endoplasmic reticulum"/>
    <property type="evidence" value="ECO:0007669"/>
    <property type="project" value="TreeGrafter"/>
</dbReference>
<dbReference type="AlphaFoldDB" id="A0A2V2WZU7"/>
<dbReference type="InterPro" id="IPR036249">
    <property type="entry name" value="Thioredoxin-like_sf"/>
</dbReference>
<dbReference type="PANTHER" id="PTHR45672:SF11">
    <property type="entry name" value="PROTEIN DISULFIDE-ISOMERASE C17H9.14C"/>
    <property type="match status" value="1"/>
</dbReference>
<dbReference type="Proteomes" id="UP000246078">
    <property type="component" value="Unassembled WGS sequence"/>
</dbReference>
<dbReference type="VEuPathDB" id="TriTrypDB:TcBrA4_0087580"/>
<reference evidence="2 3" key="1">
    <citation type="journal article" date="2018" name="Microb. Genom.">
        <title>Expanding an expanded genome: long-read sequencing of Trypanosoma cruzi.</title>
        <authorList>
            <person name="Berna L."/>
            <person name="Rodriguez M."/>
            <person name="Chiribao M.L."/>
            <person name="Parodi-Talice A."/>
            <person name="Pita S."/>
            <person name="Rijo G."/>
            <person name="Alvarez-Valin F."/>
            <person name="Robello C."/>
        </authorList>
    </citation>
    <scope>NUCLEOTIDE SEQUENCE [LARGE SCALE GENOMIC DNA]</scope>
    <source>
        <strain evidence="2 3">TCC</strain>
    </source>
</reference>
<evidence type="ECO:0000313" key="2">
    <source>
        <dbReference type="EMBL" id="PWV12024.1"/>
    </source>
</evidence>